<keyword evidence="3" id="KW-1185">Reference proteome</keyword>
<organism evidence="2 3">
    <name type="scientific">Tanacetum coccineum</name>
    <dbReference type="NCBI Taxonomy" id="301880"/>
    <lineage>
        <taxon>Eukaryota</taxon>
        <taxon>Viridiplantae</taxon>
        <taxon>Streptophyta</taxon>
        <taxon>Embryophyta</taxon>
        <taxon>Tracheophyta</taxon>
        <taxon>Spermatophyta</taxon>
        <taxon>Magnoliopsida</taxon>
        <taxon>eudicotyledons</taxon>
        <taxon>Gunneridae</taxon>
        <taxon>Pentapetalae</taxon>
        <taxon>asterids</taxon>
        <taxon>campanulids</taxon>
        <taxon>Asterales</taxon>
        <taxon>Asteraceae</taxon>
        <taxon>Asteroideae</taxon>
        <taxon>Anthemideae</taxon>
        <taxon>Anthemidinae</taxon>
        <taxon>Tanacetum</taxon>
    </lineage>
</organism>
<reference evidence="2" key="2">
    <citation type="submission" date="2022-01" db="EMBL/GenBank/DDBJ databases">
        <authorList>
            <person name="Yamashiro T."/>
            <person name="Shiraishi A."/>
            <person name="Satake H."/>
            <person name="Nakayama K."/>
        </authorList>
    </citation>
    <scope>NUCLEOTIDE SEQUENCE</scope>
</reference>
<dbReference type="Pfam" id="PF07727">
    <property type="entry name" value="RVT_2"/>
    <property type="match status" value="1"/>
</dbReference>
<dbReference type="Proteomes" id="UP001151760">
    <property type="component" value="Unassembled WGS sequence"/>
</dbReference>
<dbReference type="EMBL" id="BQNB010020205">
    <property type="protein sequence ID" value="GJT93463.1"/>
    <property type="molecule type" value="Genomic_DNA"/>
</dbReference>
<dbReference type="InterPro" id="IPR013103">
    <property type="entry name" value="RVT_2"/>
</dbReference>
<evidence type="ECO:0000313" key="2">
    <source>
        <dbReference type="EMBL" id="GJT93463.1"/>
    </source>
</evidence>
<proteinExistence type="predicted"/>
<protein>
    <submittedName>
        <fullName evidence="2">Retrovirus-related pol polyprotein from transposon TNT 1-94</fullName>
    </submittedName>
</protein>
<accession>A0ABQ5I094</accession>
<evidence type="ECO:0000259" key="1">
    <source>
        <dbReference type="Pfam" id="PF07727"/>
    </source>
</evidence>
<reference evidence="2" key="1">
    <citation type="journal article" date="2022" name="Int. J. Mol. Sci.">
        <title>Draft Genome of Tanacetum Coccineum: Genomic Comparison of Closely Related Tanacetum-Family Plants.</title>
        <authorList>
            <person name="Yamashiro T."/>
            <person name="Shiraishi A."/>
            <person name="Nakayama K."/>
            <person name="Satake H."/>
        </authorList>
    </citation>
    <scope>NUCLEOTIDE SEQUENCE</scope>
</reference>
<name>A0ABQ5I094_9ASTR</name>
<feature type="domain" description="Reverse transcriptase Ty1/copia-type" evidence="1">
    <location>
        <begin position="16"/>
        <end position="67"/>
    </location>
</feature>
<comment type="caution">
    <text evidence="2">The sequence shown here is derived from an EMBL/GenBank/DDBJ whole genome shotgun (WGS) entry which is preliminary data.</text>
</comment>
<gene>
    <name evidence="2" type="ORF">Tco_1082308</name>
</gene>
<evidence type="ECO:0000313" key="3">
    <source>
        <dbReference type="Proteomes" id="UP001151760"/>
    </source>
</evidence>
<sequence length="232" mass="26830">MVITLKWIYKVKLDELGESFAPVARLEDIRIFLAFIAHMNMVVYQMDVKTAFLNGNLWEEVYVCQPDRNTILTIVTQWDLPWWEKSKTGNEDKEGKPLSVLYHGTVNWGLWYPKDSLIALTAFADMDHEVKSAALFQYGSCIYCSCSCDLCSNPWIEIYDLTDFGFCFKQNSNVIEITKSAIAYDASNVQLPVQSIIDFRFHLIKDIVENSWECRIFTPETLKTNGIYEVDE</sequence>